<proteinExistence type="predicted"/>
<reference evidence="2 3" key="1">
    <citation type="journal article" date="2014" name="Curr. Biol.">
        <title>The genome of the clonal raider ant Cerapachys biroi.</title>
        <authorList>
            <person name="Oxley P.R."/>
            <person name="Ji L."/>
            <person name="Fetter-Pruneda I."/>
            <person name="McKenzie S.K."/>
            <person name="Li C."/>
            <person name="Hu H."/>
            <person name="Zhang G."/>
            <person name="Kronauer D.J."/>
        </authorList>
    </citation>
    <scope>NUCLEOTIDE SEQUENCE [LARGE SCALE GENOMIC DNA]</scope>
</reference>
<dbReference type="AlphaFoldDB" id="A0A026X0T6"/>
<evidence type="ECO:0000313" key="3">
    <source>
        <dbReference type="Proteomes" id="UP000053097"/>
    </source>
</evidence>
<feature type="compositionally biased region" description="Low complexity" evidence="1">
    <location>
        <begin position="22"/>
        <end position="32"/>
    </location>
</feature>
<sequence length="81" mass="9157">MATTEIFQDWDSPYENLSTISRTTTRKTTTTTTRRERPRYSHRGSSIKLGCLVALQHRGDSRLRSRAAPLLARVASSPSHL</sequence>
<feature type="region of interest" description="Disordered" evidence="1">
    <location>
        <begin position="18"/>
        <end position="43"/>
    </location>
</feature>
<accession>A0A026X0T6</accession>
<evidence type="ECO:0000313" key="2">
    <source>
        <dbReference type="EMBL" id="EZA61920.1"/>
    </source>
</evidence>
<dbReference type="EMBL" id="KK107039">
    <property type="protein sequence ID" value="EZA61920.1"/>
    <property type="molecule type" value="Genomic_DNA"/>
</dbReference>
<name>A0A026X0T6_OOCBI</name>
<keyword evidence="3" id="KW-1185">Reference proteome</keyword>
<gene>
    <name evidence="2" type="ORF">X777_04731</name>
</gene>
<protein>
    <submittedName>
        <fullName evidence="2">Uncharacterized protein</fullName>
    </submittedName>
</protein>
<dbReference type="Proteomes" id="UP000053097">
    <property type="component" value="Unassembled WGS sequence"/>
</dbReference>
<organism evidence="2 3">
    <name type="scientific">Ooceraea biroi</name>
    <name type="common">Clonal raider ant</name>
    <name type="synonym">Cerapachys biroi</name>
    <dbReference type="NCBI Taxonomy" id="2015173"/>
    <lineage>
        <taxon>Eukaryota</taxon>
        <taxon>Metazoa</taxon>
        <taxon>Ecdysozoa</taxon>
        <taxon>Arthropoda</taxon>
        <taxon>Hexapoda</taxon>
        <taxon>Insecta</taxon>
        <taxon>Pterygota</taxon>
        <taxon>Neoptera</taxon>
        <taxon>Endopterygota</taxon>
        <taxon>Hymenoptera</taxon>
        <taxon>Apocrita</taxon>
        <taxon>Aculeata</taxon>
        <taxon>Formicoidea</taxon>
        <taxon>Formicidae</taxon>
        <taxon>Dorylinae</taxon>
        <taxon>Ooceraea</taxon>
    </lineage>
</organism>
<evidence type="ECO:0000256" key="1">
    <source>
        <dbReference type="SAM" id="MobiDB-lite"/>
    </source>
</evidence>